<dbReference type="OrthoDB" id="5989194at2759"/>
<accession>A0A0M9A2M9</accession>
<evidence type="ECO:0000313" key="3">
    <source>
        <dbReference type="Proteomes" id="UP000053105"/>
    </source>
</evidence>
<protein>
    <submittedName>
        <fullName evidence="2">Uncharacterized protein</fullName>
    </submittedName>
</protein>
<evidence type="ECO:0000313" key="2">
    <source>
        <dbReference type="EMBL" id="KOX76035.1"/>
    </source>
</evidence>
<proteinExistence type="predicted"/>
<name>A0A0M9A2M9_9HYME</name>
<dbReference type="InterPro" id="IPR005312">
    <property type="entry name" value="DUF1759"/>
</dbReference>
<sequence>MRLKTFYDTLGEFEPVDSVQERLNHNSTLLERFKAVQDRIIAIVAGTADEEAHEQCRDKFKNMYYRLIGEIRRRIQSSQASTTSSNARHSQLVFALSASETPLSQFHGYQGEWRRFRNRFESLMTRNASLSNLDRYFYLLFAVKGVPANALKKFLISGSFGAAWELLCERYEDDDDDDEYDELNDRHYRQQQQHRCADHRTDEVSPAKPNLLLFMLNGARDHNDVGGFLAANYGKQQQDDCITSDNEILSSSHSIDILQMQYLLKISLTLSSLLLDGEPRSRNISEQNDSGIHRVTSSENTSPYDESPQKKGTSATENQQQAYCLDGEKLMENASHSCSNLSSSKRKSSTTSESSCACLTSAKTFASLDHLISLHDPHATKHIPRLSSYFNGTNHEFVGTALHLKEGILEPAEMREFFIHAADHREDLDEERAARHRYLKEDEKQQ</sequence>
<dbReference type="Pfam" id="PF03564">
    <property type="entry name" value="DUF1759"/>
    <property type="match status" value="1"/>
</dbReference>
<feature type="region of interest" description="Disordered" evidence="1">
    <location>
        <begin position="281"/>
        <end position="318"/>
    </location>
</feature>
<gene>
    <name evidence="2" type="ORF">WN51_12522</name>
</gene>
<dbReference type="AlphaFoldDB" id="A0A0M9A2M9"/>
<keyword evidence="3" id="KW-1185">Reference proteome</keyword>
<dbReference type="EMBL" id="KQ435755">
    <property type="protein sequence ID" value="KOX76035.1"/>
    <property type="molecule type" value="Genomic_DNA"/>
</dbReference>
<reference evidence="2 3" key="1">
    <citation type="submission" date="2015-07" db="EMBL/GenBank/DDBJ databases">
        <title>The genome of Melipona quadrifasciata.</title>
        <authorList>
            <person name="Pan H."/>
            <person name="Kapheim K."/>
        </authorList>
    </citation>
    <scope>NUCLEOTIDE SEQUENCE [LARGE SCALE GENOMIC DNA]</scope>
    <source>
        <strain evidence="2">0111107301</strain>
        <tissue evidence="2">Whole body</tissue>
    </source>
</reference>
<evidence type="ECO:0000256" key="1">
    <source>
        <dbReference type="SAM" id="MobiDB-lite"/>
    </source>
</evidence>
<feature type="compositionally biased region" description="Polar residues" evidence="1">
    <location>
        <begin position="284"/>
        <end position="318"/>
    </location>
</feature>
<dbReference type="Proteomes" id="UP000053105">
    <property type="component" value="Unassembled WGS sequence"/>
</dbReference>
<organism evidence="2 3">
    <name type="scientific">Melipona quadrifasciata</name>
    <dbReference type="NCBI Taxonomy" id="166423"/>
    <lineage>
        <taxon>Eukaryota</taxon>
        <taxon>Metazoa</taxon>
        <taxon>Ecdysozoa</taxon>
        <taxon>Arthropoda</taxon>
        <taxon>Hexapoda</taxon>
        <taxon>Insecta</taxon>
        <taxon>Pterygota</taxon>
        <taxon>Neoptera</taxon>
        <taxon>Endopterygota</taxon>
        <taxon>Hymenoptera</taxon>
        <taxon>Apocrita</taxon>
        <taxon>Aculeata</taxon>
        <taxon>Apoidea</taxon>
        <taxon>Anthophila</taxon>
        <taxon>Apidae</taxon>
        <taxon>Melipona</taxon>
    </lineage>
</organism>